<evidence type="ECO:0000259" key="4">
    <source>
        <dbReference type="Pfam" id="PF01765"/>
    </source>
</evidence>
<dbReference type="PANTHER" id="PTHR20982:SF3">
    <property type="entry name" value="MITOCHONDRIAL RIBOSOME RECYCLING FACTOR PSEUDO 1"/>
    <property type="match status" value="1"/>
</dbReference>
<name>A0ABQ5UTQ0_9HYPH</name>
<dbReference type="Gene3D" id="3.30.1360.40">
    <property type="match status" value="1"/>
</dbReference>
<dbReference type="InterPro" id="IPR036191">
    <property type="entry name" value="RRF_sf"/>
</dbReference>
<dbReference type="NCBIfam" id="TIGR00496">
    <property type="entry name" value="frr"/>
    <property type="match status" value="1"/>
</dbReference>
<dbReference type="EMBL" id="BSNI01000002">
    <property type="protein sequence ID" value="GLQ18496.1"/>
    <property type="molecule type" value="Genomic_DNA"/>
</dbReference>
<keyword evidence="6" id="KW-1185">Reference proteome</keyword>
<dbReference type="CDD" id="cd00520">
    <property type="entry name" value="RRF"/>
    <property type="match status" value="1"/>
</dbReference>
<accession>A0ABQ5UTQ0</accession>
<feature type="domain" description="Ribosome recycling factor" evidence="4">
    <location>
        <begin position="20"/>
        <end position="183"/>
    </location>
</feature>
<dbReference type="Gene3D" id="1.10.132.20">
    <property type="entry name" value="Ribosome-recycling factor"/>
    <property type="match status" value="1"/>
</dbReference>
<comment type="function">
    <text evidence="3">Responsible for the release of ribosomes from messenger RNA at the termination of protein biosynthesis. May increase the efficiency of translation by recycling ribosomes from one round of translation to another.</text>
</comment>
<comment type="subcellular location">
    <subcellularLocation>
        <location evidence="3">Cytoplasm</location>
    </subcellularLocation>
</comment>
<reference evidence="5" key="1">
    <citation type="journal article" date="2014" name="Int. J. Syst. Evol. Microbiol.">
        <title>Complete genome of a new Firmicutes species belonging to the dominant human colonic microbiota ('Ruminococcus bicirculans') reveals two chromosomes and a selective capacity to utilize plant glucans.</title>
        <authorList>
            <consortium name="NISC Comparative Sequencing Program"/>
            <person name="Wegmann U."/>
            <person name="Louis P."/>
            <person name="Goesmann A."/>
            <person name="Henrissat B."/>
            <person name="Duncan S.H."/>
            <person name="Flint H.J."/>
        </authorList>
    </citation>
    <scope>NUCLEOTIDE SEQUENCE</scope>
    <source>
        <strain evidence="5">NBRC 107169</strain>
    </source>
</reference>
<sequence length="185" mass="20305">MSEFSISDLDSRMKKSIEALKSEFGGLRTGRASPSLLEPVMVDAYGSKMPISQVATVSAADARLLTVQVWDKSMTQAVEKGIRESNLGLNPAAEGTLIRVALPELNEERRKELTKVAHQYAEQAKVAVRHIRRDGMDALKKLEKDGDIGKDDMHAESEKVQKLTDGAVTEIDKLLAAKEADIMQV</sequence>
<keyword evidence="3" id="KW-0963">Cytoplasm</keyword>
<proteinExistence type="inferred from homology"/>
<dbReference type="SUPFAM" id="SSF55194">
    <property type="entry name" value="Ribosome recycling factor, RRF"/>
    <property type="match status" value="1"/>
</dbReference>
<comment type="similarity">
    <text evidence="1 3">Belongs to the RRF family.</text>
</comment>
<dbReference type="InterPro" id="IPR023584">
    <property type="entry name" value="Ribosome_recyc_fac_dom"/>
</dbReference>
<dbReference type="PANTHER" id="PTHR20982">
    <property type="entry name" value="RIBOSOME RECYCLING FACTOR"/>
    <property type="match status" value="1"/>
</dbReference>
<dbReference type="Pfam" id="PF01765">
    <property type="entry name" value="RRF"/>
    <property type="match status" value="1"/>
</dbReference>
<organism evidence="5 6">
    <name type="scientific">Maritalea porphyrae</name>
    <dbReference type="NCBI Taxonomy" id="880732"/>
    <lineage>
        <taxon>Bacteria</taxon>
        <taxon>Pseudomonadati</taxon>
        <taxon>Pseudomonadota</taxon>
        <taxon>Alphaproteobacteria</taxon>
        <taxon>Hyphomicrobiales</taxon>
        <taxon>Devosiaceae</taxon>
        <taxon>Maritalea</taxon>
    </lineage>
</organism>
<evidence type="ECO:0000256" key="1">
    <source>
        <dbReference type="ARBA" id="ARBA00005912"/>
    </source>
</evidence>
<dbReference type="Proteomes" id="UP001161405">
    <property type="component" value="Unassembled WGS sequence"/>
</dbReference>
<dbReference type="RefSeq" id="WP_284365472.1">
    <property type="nucleotide sequence ID" value="NZ_BSNI01000002.1"/>
</dbReference>
<comment type="caution">
    <text evidence="5">The sequence shown here is derived from an EMBL/GenBank/DDBJ whole genome shotgun (WGS) entry which is preliminary data.</text>
</comment>
<evidence type="ECO:0000256" key="3">
    <source>
        <dbReference type="HAMAP-Rule" id="MF_00040"/>
    </source>
</evidence>
<dbReference type="HAMAP" id="MF_00040">
    <property type="entry name" value="RRF"/>
    <property type="match status" value="1"/>
</dbReference>
<reference evidence="5" key="2">
    <citation type="submission" date="2023-01" db="EMBL/GenBank/DDBJ databases">
        <title>Draft genome sequence of Maritalea porphyrae strain NBRC 107169.</title>
        <authorList>
            <person name="Sun Q."/>
            <person name="Mori K."/>
        </authorList>
    </citation>
    <scope>NUCLEOTIDE SEQUENCE</scope>
    <source>
        <strain evidence="5">NBRC 107169</strain>
    </source>
</reference>
<evidence type="ECO:0000256" key="2">
    <source>
        <dbReference type="ARBA" id="ARBA00022917"/>
    </source>
</evidence>
<keyword evidence="2 3" id="KW-0648">Protein biosynthesis</keyword>
<protein>
    <recommendedName>
        <fullName evidence="3">Ribosome-recycling factor</fullName>
        <shortName evidence="3">RRF</shortName>
    </recommendedName>
    <alternativeName>
        <fullName evidence="3">Ribosome-releasing factor</fullName>
    </alternativeName>
</protein>
<evidence type="ECO:0000313" key="6">
    <source>
        <dbReference type="Proteomes" id="UP001161405"/>
    </source>
</evidence>
<dbReference type="InterPro" id="IPR002661">
    <property type="entry name" value="Ribosome_recyc_fac"/>
</dbReference>
<gene>
    <name evidence="3 5" type="primary">frr</name>
    <name evidence="5" type="ORF">GCM10007879_27450</name>
</gene>
<evidence type="ECO:0000313" key="5">
    <source>
        <dbReference type="EMBL" id="GLQ18496.1"/>
    </source>
</evidence>